<protein>
    <submittedName>
        <fullName evidence="2">Biotin--protein ligase</fullName>
        <ecNumber evidence="2">6.3.4.9</ecNumber>
    </submittedName>
</protein>
<dbReference type="GO" id="GO:0004077">
    <property type="term" value="F:biotin--[biotin carboxyl-carrier protein] ligase activity"/>
    <property type="evidence" value="ECO:0007669"/>
    <property type="project" value="UniProtKB-EC"/>
</dbReference>
<dbReference type="Pfam" id="PF03099">
    <property type="entry name" value="BPL_LplA_LipB"/>
    <property type="match status" value="1"/>
</dbReference>
<dbReference type="PANTHER" id="PTHR12835:SF5">
    <property type="entry name" value="BIOTIN--PROTEIN LIGASE"/>
    <property type="match status" value="1"/>
</dbReference>
<accession>A0A1K1LCW3</accession>
<keyword evidence="3" id="KW-1185">Reference proteome</keyword>
<gene>
    <name evidence="2" type="ORF">DESPIGER_0651</name>
</gene>
<dbReference type="InterPro" id="IPR004143">
    <property type="entry name" value="BPL_LPL_catalytic"/>
</dbReference>
<sequence>MTSSCHNGAREQRAVRPEVWRFGEVSSALDVGHTLARRGLLAPWQSVLVSSQRQGRGQLRRNWVSPAGNIYAALRLPMQEPFAGSAASTVTGAMLAATLGKLGFAVRLKWPNDLVVQDGDAPAKVAGILLEERAGVLLAGIGINVAWAPPAESLRTGAAMPAKALVPGPEKSQKIFLTAESLWYQLVNCLFCEYSTGGSLKKNWKDLAESFLLWRGSCVCLDDGDEVVEGILTGLCHDGGLCLSRNGRQEVFYSGSLRLSHHH</sequence>
<dbReference type="RefSeq" id="WP_072333032.1">
    <property type="nucleotide sequence ID" value="NZ_CALUWT010000024.1"/>
</dbReference>
<evidence type="ECO:0000259" key="1">
    <source>
        <dbReference type="PROSITE" id="PS51733"/>
    </source>
</evidence>
<dbReference type="EMBL" id="LT630450">
    <property type="protein sequence ID" value="SFV72535.1"/>
    <property type="molecule type" value="Genomic_DNA"/>
</dbReference>
<dbReference type="OrthoDB" id="9807064at2"/>
<dbReference type="KEGG" id="dpg:DESPIGER_0651"/>
<dbReference type="Proteomes" id="UP000186323">
    <property type="component" value="Chromosome I"/>
</dbReference>
<dbReference type="GO" id="GO:0005737">
    <property type="term" value="C:cytoplasm"/>
    <property type="evidence" value="ECO:0007669"/>
    <property type="project" value="TreeGrafter"/>
</dbReference>
<evidence type="ECO:0000313" key="3">
    <source>
        <dbReference type="Proteomes" id="UP000186323"/>
    </source>
</evidence>
<reference evidence="3" key="1">
    <citation type="submission" date="2016-10" db="EMBL/GenBank/DDBJ databases">
        <authorList>
            <person name="Wegmann U."/>
        </authorList>
    </citation>
    <scope>NUCLEOTIDE SEQUENCE [LARGE SCALE GENOMIC DNA]</scope>
</reference>
<dbReference type="EC" id="6.3.4.9" evidence="2"/>
<feature type="domain" description="BPL/LPL catalytic" evidence="1">
    <location>
        <begin position="14"/>
        <end position="188"/>
    </location>
</feature>
<evidence type="ECO:0000313" key="2">
    <source>
        <dbReference type="EMBL" id="SFV72535.1"/>
    </source>
</evidence>
<organism evidence="2 3">
    <name type="scientific">Desulfovibrio piger</name>
    <dbReference type="NCBI Taxonomy" id="901"/>
    <lineage>
        <taxon>Bacteria</taxon>
        <taxon>Pseudomonadati</taxon>
        <taxon>Thermodesulfobacteriota</taxon>
        <taxon>Desulfovibrionia</taxon>
        <taxon>Desulfovibrionales</taxon>
        <taxon>Desulfovibrionaceae</taxon>
        <taxon>Desulfovibrio</taxon>
    </lineage>
</organism>
<dbReference type="PANTHER" id="PTHR12835">
    <property type="entry name" value="BIOTIN PROTEIN LIGASE"/>
    <property type="match status" value="1"/>
</dbReference>
<dbReference type="PROSITE" id="PS51733">
    <property type="entry name" value="BPL_LPL_CATALYTIC"/>
    <property type="match status" value="1"/>
</dbReference>
<dbReference type="InterPro" id="IPR045864">
    <property type="entry name" value="aa-tRNA-synth_II/BPL/LPL"/>
</dbReference>
<name>A0A1K1LCW3_9BACT</name>
<dbReference type="AlphaFoldDB" id="A0A1K1LCW3"/>
<keyword evidence="2" id="KW-0436">Ligase</keyword>
<dbReference type="SUPFAM" id="SSF55681">
    <property type="entry name" value="Class II aaRS and biotin synthetases"/>
    <property type="match status" value="1"/>
</dbReference>
<proteinExistence type="predicted"/>
<dbReference type="Gene3D" id="2.30.30.100">
    <property type="match status" value="1"/>
</dbReference>
<dbReference type="Gene3D" id="3.30.930.10">
    <property type="entry name" value="Bira Bifunctional Protein, Domain 2"/>
    <property type="match status" value="1"/>
</dbReference>